<sequence>MDDLLGRVWPVAVYDLTDRLLSWEAERGNDTEPFDVVRAKLVDVHLPKLVEAGLVDPVDGQRYELTEAGLTLEANARGIDLAAVEEDPEWVLSD</sequence>
<gene>
    <name evidence="1" type="ORF">ACFSBT_05320</name>
</gene>
<dbReference type="Proteomes" id="UP001597187">
    <property type="component" value="Unassembled WGS sequence"/>
</dbReference>
<reference evidence="1 2" key="1">
    <citation type="journal article" date="2019" name="Int. J. Syst. Evol. Microbiol.">
        <title>The Global Catalogue of Microorganisms (GCM) 10K type strain sequencing project: providing services to taxonomists for standard genome sequencing and annotation.</title>
        <authorList>
            <consortium name="The Broad Institute Genomics Platform"/>
            <consortium name="The Broad Institute Genome Sequencing Center for Infectious Disease"/>
            <person name="Wu L."/>
            <person name="Ma J."/>
        </authorList>
    </citation>
    <scope>NUCLEOTIDE SEQUENCE [LARGE SCALE GENOMIC DNA]</scope>
    <source>
        <strain evidence="1 2">CGMCC 1.12563</strain>
    </source>
</reference>
<protein>
    <submittedName>
        <fullName evidence="1">Uncharacterized protein</fullName>
    </submittedName>
</protein>
<evidence type="ECO:0000313" key="2">
    <source>
        <dbReference type="Proteomes" id="UP001597187"/>
    </source>
</evidence>
<proteinExistence type="predicted"/>
<dbReference type="AlphaFoldDB" id="A0ABD6ATK2"/>
<organism evidence="1 2">
    <name type="scientific">Halomarina rubra</name>
    <dbReference type="NCBI Taxonomy" id="2071873"/>
    <lineage>
        <taxon>Archaea</taxon>
        <taxon>Methanobacteriati</taxon>
        <taxon>Methanobacteriota</taxon>
        <taxon>Stenosarchaea group</taxon>
        <taxon>Halobacteria</taxon>
        <taxon>Halobacteriales</taxon>
        <taxon>Natronomonadaceae</taxon>
        <taxon>Halomarina</taxon>
    </lineage>
</organism>
<dbReference type="EMBL" id="JBHUDC010000003">
    <property type="protein sequence ID" value="MFD1512701.1"/>
    <property type="molecule type" value="Genomic_DNA"/>
</dbReference>
<name>A0ABD6ATK2_9EURY</name>
<keyword evidence="2" id="KW-1185">Reference proteome</keyword>
<dbReference type="RefSeq" id="WP_250872681.1">
    <property type="nucleotide sequence ID" value="NZ_JBHUDC010000003.1"/>
</dbReference>
<accession>A0ABD6ATK2</accession>
<comment type="caution">
    <text evidence="1">The sequence shown here is derived from an EMBL/GenBank/DDBJ whole genome shotgun (WGS) entry which is preliminary data.</text>
</comment>
<evidence type="ECO:0000313" key="1">
    <source>
        <dbReference type="EMBL" id="MFD1512701.1"/>
    </source>
</evidence>